<dbReference type="EMBL" id="CAMXCT010000549">
    <property type="protein sequence ID" value="CAI3980279.1"/>
    <property type="molecule type" value="Genomic_DNA"/>
</dbReference>
<accession>A0A9P1BVJ9</accession>
<sequence>MIRTSFLLLAWVLADSLGDGDSRSRYQYYHYMEIGLCNWETLIEIQPPEQKGLSVEALPLYVEELRKKYAACRPHSKLINAAVLPEAERTQTSRRVKAFYIPPENISHFDLPSFFAGMTRMGEPHPFAANYLEKRRLSHLMVSKWVPAISLHTLLDTHGACRIGLLKMDVEGLDVPLIRDYVAYLQQHPFCWADVLQFEVHPGLVSRSSSDDLDQLLALVGYENVRDERASPWPVRPFDKWVSHQPFKDGRRFQRHGRLSHLSHVPEIPAAPKLLHLVMPCWNTFGCDDALERRRMQWAQLLPGWRVEAWSGERLSKLSHGLKNAALKSLQFRKYKHLAAKYLLLSHFGGAFVDWRLNPEPLKNLQPGQNFLCLDPGPRRCFNGMVMVARPFDALLQELHVSFDFFLAHRRRYGVAVNFSVASTELGFLDLLWLHREGPGKGRCARMNFTIL</sequence>
<dbReference type="InterPro" id="IPR029063">
    <property type="entry name" value="SAM-dependent_MTases_sf"/>
</dbReference>
<dbReference type="GO" id="GO:0008168">
    <property type="term" value="F:methyltransferase activity"/>
    <property type="evidence" value="ECO:0007669"/>
    <property type="project" value="UniProtKB-KW"/>
</dbReference>
<evidence type="ECO:0000313" key="5">
    <source>
        <dbReference type="Proteomes" id="UP001152797"/>
    </source>
</evidence>
<keyword evidence="5" id="KW-1185">Reference proteome</keyword>
<evidence type="ECO:0000313" key="3">
    <source>
        <dbReference type="EMBL" id="CAI3980279.1"/>
    </source>
</evidence>
<keyword evidence="4" id="KW-0808">Transferase</keyword>
<dbReference type="Gene3D" id="3.40.50.150">
    <property type="entry name" value="Vaccinia Virus protein VP39"/>
    <property type="match status" value="1"/>
</dbReference>
<dbReference type="Pfam" id="PF05050">
    <property type="entry name" value="Methyltransf_21"/>
    <property type="match status" value="1"/>
</dbReference>
<dbReference type="InterPro" id="IPR006342">
    <property type="entry name" value="FkbM_mtfrase"/>
</dbReference>
<keyword evidence="4" id="KW-0489">Methyltransferase</keyword>
<dbReference type="EMBL" id="CAMXCT020000549">
    <property type="protein sequence ID" value="CAL1133654.1"/>
    <property type="molecule type" value="Genomic_DNA"/>
</dbReference>
<gene>
    <name evidence="3" type="ORF">C1SCF055_LOCUS8163</name>
</gene>
<evidence type="ECO:0000313" key="4">
    <source>
        <dbReference type="EMBL" id="CAL4767591.1"/>
    </source>
</evidence>
<evidence type="ECO:0000256" key="1">
    <source>
        <dbReference type="SAM" id="SignalP"/>
    </source>
</evidence>
<reference evidence="4 5" key="2">
    <citation type="submission" date="2024-05" db="EMBL/GenBank/DDBJ databases">
        <authorList>
            <person name="Chen Y."/>
            <person name="Shah S."/>
            <person name="Dougan E. K."/>
            <person name="Thang M."/>
            <person name="Chan C."/>
        </authorList>
    </citation>
    <scope>NUCLEOTIDE SEQUENCE [LARGE SCALE GENOMIC DNA]</scope>
</reference>
<feature type="domain" description="Methyltransferase FkbM" evidence="2">
    <location>
        <begin position="37"/>
        <end position="222"/>
    </location>
</feature>
<dbReference type="Proteomes" id="UP001152797">
    <property type="component" value="Unassembled WGS sequence"/>
</dbReference>
<feature type="signal peptide" evidence="1">
    <location>
        <begin position="1"/>
        <end position="18"/>
    </location>
</feature>
<dbReference type="GO" id="GO:0032259">
    <property type="term" value="P:methylation"/>
    <property type="evidence" value="ECO:0007669"/>
    <property type="project" value="UniProtKB-KW"/>
</dbReference>
<proteinExistence type="predicted"/>
<reference evidence="3" key="1">
    <citation type="submission" date="2022-10" db="EMBL/GenBank/DDBJ databases">
        <authorList>
            <person name="Chen Y."/>
            <person name="Dougan E. K."/>
            <person name="Chan C."/>
            <person name="Rhodes N."/>
            <person name="Thang M."/>
        </authorList>
    </citation>
    <scope>NUCLEOTIDE SEQUENCE</scope>
</reference>
<dbReference type="EMBL" id="CAMXCT030000549">
    <property type="protein sequence ID" value="CAL4767591.1"/>
    <property type="molecule type" value="Genomic_DNA"/>
</dbReference>
<evidence type="ECO:0000259" key="2">
    <source>
        <dbReference type="Pfam" id="PF05050"/>
    </source>
</evidence>
<protein>
    <submittedName>
        <fullName evidence="4">Methyltransferase FkbM domain-containing protein</fullName>
    </submittedName>
</protein>
<organism evidence="3">
    <name type="scientific">Cladocopium goreaui</name>
    <dbReference type="NCBI Taxonomy" id="2562237"/>
    <lineage>
        <taxon>Eukaryota</taxon>
        <taxon>Sar</taxon>
        <taxon>Alveolata</taxon>
        <taxon>Dinophyceae</taxon>
        <taxon>Suessiales</taxon>
        <taxon>Symbiodiniaceae</taxon>
        <taxon>Cladocopium</taxon>
    </lineage>
</organism>
<comment type="caution">
    <text evidence="3">The sequence shown here is derived from an EMBL/GenBank/DDBJ whole genome shotgun (WGS) entry which is preliminary data.</text>
</comment>
<dbReference type="SUPFAM" id="SSF53335">
    <property type="entry name" value="S-adenosyl-L-methionine-dependent methyltransferases"/>
    <property type="match status" value="1"/>
</dbReference>
<name>A0A9P1BVJ9_9DINO</name>
<keyword evidence="1" id="KW-0732">Signal</keyword>
<dbReference type="AlphaFoldDB" id="A0A9P1BVJ9"/>
<feature type="chain" id="PRO_5043269841" evidence="1">
    <location>
        <begin position="19"/>
        <end position="452"/>
    </location>
</feature>